<comment type="catalytic activity">
    <reaction evidence="1 15">
        <text>Endonucleolytic cleavage to 5'-phosphomonoester.</text>
        <dbReference type="EC" id="3.1.26.3"/>
    </reaction>
</comment>
<dbReference type="EMBL" id="DVGD01000083">
    <property type="protein sequence ID" value="HIR09346.1"/>
    <property type="molecule type" value="Genomic_DNA"/>
</dbReference>
<evidence type="ECO:0000313" key="19">
    <source>
        <dbReference type="Proteomes" id="UP000824258"/>
    </source>
</evidence>
<evidence type="ECO:0000256" key="12">
    <source>
        <dbReference type="ARBA" id="ARBA00022801"/>
    </source>
</evidence>
<dbReference type="PROSITE" id="PS50137">
    <property type="entry name" value="DS_RBD"/>
    <property type="match status" value="1"/>
</dbReference>
<dbReference type="GO" id="GO:0046872">
    <property type="term" value="F:metal ion binding"/>
    <property type="evidence" value="ECO:0007669"/>
    <property type="project" value="UniProtKB-KW"/>
</dbReference>
<feature type="binding site" evidence="15">
    <location>
        <position position="119"/>
    </location>
    <ligand>
        <name>Mg(2+)</name>
        <dbReference type="ChEBI" id="CHEBI:18420"/>
    </ligand>
</feature>
<comment type="subcellular location">
    <subcellularLocation>
        <location evidence="2 15">Cytoplasm</location>
    </subcellularLocation>
</comment>
<evidence type="ECO:0000259" key="16">
    <source>
        <dbReference type="PROSITE" id="PS50137"/>
    </source>
</evidence>
<keyword evidence="11 15" id="KW-0255">Endonuclease</keyword>
<evidence type="ECO:0000256" key="3">
    <source>
        <dbReference type="ARBA" id="ARBA00010183"/>
    </source>
</evidence>
<evidence type="ECO:0000256" key="13">
    <source>
        <dbReference type="ARBA" id="ARBA00022842"/>
    </source>
</evidence>
<dbReference type="GO" id="GO:0008033">
    <property type="term" value="P:tRNA processing"/>
    <property type="evidence" value="ECO:0007669"/>
    <property type="project" value="UniProtKB-KW"/>
</dbReference>
<keyword evidence="14 15" id="KW-0694">RNA-binding</keyword>
<comment type="cofactor">
    <cofactor evidence="15">
        <name>Mg(2+)</name>
        <dbReference type="ChEBI" id="CHEBI:18420"/>
    </cofactor>
</comment>
<dbReference type="GO" id="GO:0019843">
    <property type="term" value="F:rRNA binding"/>
    <property type="evidence" value="ECO:0007669"/>
    <property type="project" value="UniProtKB-KW"/>
</dbReference>
<evidence type="ECO:0000256" key="8">
    <source>
        <dbReference type="ARBA" id="ARBA00022694"/>
    </source>
</evidence>
<feature type="domain" description="RNase III" evidence="17">
    <location>
        <begin position="2"/>
        <end position="130"/>
    </location>
</feature>
<evidence type="ECO:0000256" key="7">
    <source>
        <dbReference type="ARBA" id="ARBA00022664"/>
    </source>
</evidence>
<dbReference type="GO" id="GO:0004525">
    <property type="term" value="F:ribonuclease III activity"/>
    <property type="evidence" value="ECO:0007669"/>
    <property type="project" value="UniProtKB-UniRule"/>
</dbReference>
<reference evidence="18" key="1">
    <citation type="submission" date="2020-10" db="EMBL/GenBank/DDBJ databases">
        <authorList>
            <person name="Gilroy R."/>
        </authorList>
    </citation>
    <scope>NUCLEOTIDE SEQUENCE</scope>
    <source>
        <strain evidence="18">ChiHjej9B8-7071</strain>
    </source>
</reference>
<dbReference type="InterPro" id="IPR011907">
    <property type="entry name" value="RNase_III"/>
</dbReference>
<feature type="binding site" evidence="15">
    <location>
        <position position="43"/>
    </location>
    <ligand>
        <name>Mg(2+)</name>
        <dbReference type="ChEBI" id="CHEBI:18420"/>
    </ligand>
</feature>
<comment type="similarity">
    <text evidence="3">Belongs to the ribonuclease III family.</text>
</comment>
<proteinExistence type="inferred from homology"/>
<keyword evidence="6 15" id="KW-0698">rRNA processing</keyword>
<dbReference type="SUPFAM" id="SSF54768">
    <property type="entry name" value="dsRNA-binding domain-like"/>
    <property type="match status" value="1"/>
</dbReference>
<dbReference type="AlphaFoldDB" id="A0A9D1A6S2"/>
<dbReference type="GO" id="GO:0010468">
    <property type="term" value="P:regulation of gene expression"/>
    <property type="evidence" value="ECO:0007669"/>
    <property type="project" value="TreeGrafter"/>
</dbReference>
<evidence type="ECO:0000256" key="9">
    <source>
        <dbReference type="ARBA" id="ARBA00022722"/>
    </source>
</evidence>
<keyword evidence="7 15" id="KW-0507">mRNA processing</keyword>
<dbReference type="SUPFAM" id="SSF69065">
    <property type="entry name" value="RNase III domain-like"/>
    <property type="match status" value="1"/>
</dbReference>
<evidence type="ECO:0000256" key="15">
    <source>
        <dbReference type="HAMAP-Rule" id="MF_00104"/>
    </source>
</evidence>
<evidence type="ECO:0000256" key="1">
    <source>
        <dbReference type="ARBA" id="ARBA00000109"/>
    </source>
</evidence>
<evidence type="ECO:0000256" key="10">
    <source>
        <dbReference type="ARBA" id="ARBA00022723"/>
    </source>
</evidence>
<dbReference type="GO" id="GO:0005737">
    <property type="term" value="C:cytoplasm"/>
    <property type="evidence" value="ECO:0007669"/>
    <property type="project" value="UniProtKB-SubCell"/>
</dbReference>
<protein>
    <recommendedName>
        <fullName evidence="15">Ribonuclease 3</fullName>
        <ecNumber evidence="15">3.1.26.3</ecNumber>
    </recommendedName>
    <alternativeName>
        <fullName evidence="15">Ribonuclease III</fullName>
        <shortName evidence="15">RNase III</shortName>
    </alternativeName>
</protein>
<feature type="domain" description="DRBM" evidence="16">
    <location>
        <begin position="155"/>
        <end position="224"/>
    </location>
</feature>
<keyword evidence="15" id="KW-0699">rRNA-binding</keyword>
<dbReference type="CDD" id="cd10845">
    <property type="entry name" value="DSRM_RNAse_III_family"/>
    <property type="match status" value="1"/>
</dbReference>
<dbReference type="Gene3D" id="1.10.1520.10">
    <property type="entry name" value="Ribonuclease III domain"/>
    <property type="match status" value="1"/>
</dbReference>
<feature type="active site" evidence="15">
    <location>
        <position position="47"/>
    </location>
</feature>
<dbReference type="SMART" id="SM00535">
    <property type="entry name" value="RIBOc"/>
    <property type="match status" value="1"/>
</dbReference>
<evidence type="ECO:0000313" key="18">
    <source>
        <dbReference type="EMBL" id="HIR09346.1"/>
    </source>
</evidence>
<comment type="caution">
    <text evidence="18">The sequence shown here is derived from an EMBL/GenBank/DDBJ whole genome shotgun (WGS) entry which is preliminary data.</text>
</comment>
<feature type="binding site" evidence="15">
    <location>
        <position position="116"/>
    </location>
    <ligand>
        <name>Mg(2+)</name>
        <dbReference type="ChEBI" id="CHEBI:18420"/>
    </ligand>
</feature>
<dbReference type="PANTHER" id="PTHR11207:SF0">
    <property type="entry name" value="RIBONUCLEASE 3"/>
    <property type="match status" value="1"/>
</dbReference>
<dbReference type="GO" id="GO:0006364">
    <property type="term" value="P:rRNA processing"/>
    <property type="evidence" value="ECO:0007669"/>
    <property type="project" value="UniProtKB-UniRule"/>
</dbReference>
<dbReference type="GO" id="GO:0042802">
    <property type="term" value="F:identical protein binding"/>
    <property type="evidence" value="ECO:0007669"/>
    <property type="project" value="UniProtKB-ARBA"/>
</dbReference>
<dbReference type="NCBIfam" id="TIGR02191">
    <property type="entry name" value="RNaseIII"/>
    <property type="match status" value="1"/>
</dbReference>
<dbReference type="InterPro" id="IPR014720">
    <property type="entry name" value="dsRBD_dom"/>
</dbReference>
<evidence type="ECO:0000256" key="5">
    <source>
        <dbReference type="ARBA" id="ARBA00022490"/>
    </source>
</evidence>
<dbReference type="HAMAP" id="MF_00104">
    <property type="entry name" value="RNase_III"/>
    <property type="match status" value="1"/>
</dbReference>
<keyword evidence="13 15" id="KW-0460">Magnesium</keyword>
<dbReference type="Pfam" id="PF14622">
    <property type="entry name" value="Ribonucleas_3_3"/>
    <property type="match status" value="1"/>
</dbReference>
<reference evidence="18" key="2">
    <citation type="journal article" date="2021" name="PeerJ">
        <title>Extensive microbial diversity within the chicken gut microbiome revealed by metagenomics and culture.</title>
        <authorList>
            <person name="Gilroy R."/>
            <person name="Ravi A."/>
            <person name="Getino M."/>
            <person name="Pursley I."/>
            <person name="Horton D.L."/>
            <person name="Alikhan N.F."/>
            <person name="Baker D."/>
            <person name="Gharbi K."/>
            <person name="Hall N."/>
            <person name="Watson M."/>
            <person name="Adriaenssens E.M."/>
            <person name="Foster-Nyarko E."/>
            <person name="Jarju S."/>
            <person name="Secka A."/>
            <person name="Antonio M."/>
            <person name="Oren A."/>
            <person name="Chaudhuri R.R."/>
            <person name="La Ragione R."/>
            <person name="Hildebrand F."/>
            <person name="Pallen M.J."/>
        </authorList>
    </citation>
    <scope>NUCLEOTIDE SEQUENCE</scope>
    <source>
        <strain evidence="18">ChiHjej9B8-7071</strain>
    </source>
</reference>
<dbReference type="GO" id="GO:0006397">
    <property type="term" value="P:mRNA processing"/>
    <property type="evidence" value="ECO:0007669"/>
    <property type="project" value="UniProtKB-UniRule"/>
</dbReference>
<evidence type="ECO:0000256" key="4">
    <source>
        <dbReference type="ARBA" id="ARBA00011738"/>
    </source>
</evidence>
<evidence type="ECO:0000256" key="14">
    <source>
        <dbReference type="ARBA" id="ARBA00022884"/>
    </source>
</evidence>
<dbReference type="PROSITE" id="PS00517">
    <property type="entry name" value="RNASE_3_1"/>
    <property type="match status" value="1"/>
</dbReference>
<dbReference type="Proteomes" id="UP000824258">
    <property type="component" value="Unassembled WGS sequence"/>
</dbReference>
<gene>
    <name evidence="15 18" type="primary">rnc</name>
    <name evidence="18" type="ORF">IAA70_02960</name>
</gene>
<dbReference type="InterPro" id="IPR000999">
    <property type="entry name" value="RNase_III_dom"/>
</dbReference>
<feature type="active site" evidence="15">
    <location>
        <position position="119"/>
    </location>
</feature>
<keyword evidence="10 15" id="KW-0479">Metal-binding</keyword>
<dbReference type="Pfam" id="PF00035">
    <property type="entry name" value="dsrm"/>
    <property type="match status" value="1"/>
</dbReference>
<keyword evidence="8 15" id="KW-0819">tRNA processing</keyword>
<evidence type="ECO:0000256" key="6">
    <source>
        <dbReference type="ARBA" id="ARBA00022552"/>
    </source>
</evidence>
<accession>A0A9D1A6S2</accession>
<dbReference type="PROSITE" id="PS50142">
    <property type="entry name" value="RNASE_3_2"/>
    <property type="match status" value="1"/>
</dbReference>
<evidence type="ECO:0000256" key="2">
    <source>
        <dbReference type="ARBA" id="ARBA00004496"/>
    </source>
</evidence>
<dbReference type="PANTHER" id="PTHR11207">
    <property type="entry name" value="RIBONUCLEASE III"/>
    <property type="match status" value="1"/>
</dbReference>
<dbReference type="SMART" id="SM00358">
    <property type="entry name" value="DSRM"/>
    <property type="match status" value="1"/>
</dbReference>
<dbReference type="FunFam" id="1.10.1520.10:FF:000001">
    <property type="entry name" value="Ribonuclease 3"/>
    <property type="match status" value="1"/>
</dbReference>
<evidence type="ECO:0000259" key="17">
    <source>
        <dbReference type="PROSITE" id="PS50142"/>
    </source>
</evidence>
<evidence type="ECO:0000256" key="11">
    <source>
        <dbReference type="ARBA" id="ARBA00022759"/>
    </source>
</evidence>
<name>A0A9D1A6S2_9FIRM</name>
<organism evidence="18 19">
    <name type="scientific">Candidatus Avoscillospira stercoripullorum</name>
    <dbReference type="NCBI Taxonomy" id="2840709"/>
    <lineage>
        <taxon>Bacteria</taxon>
        <taxon>Bacillati</taxon>
        <taxon>Bacillota</taxon>
        <taxon>Clostridia</taxon>
        <taxon>Eubacteriales</taxon>
        <taxon>Oscillospiraceae</taxon>
        <taxon>Oscillospiraceae incertae sedis</taxon>
        <taxon>Candidatus Avoscillospira</taxon>
    </lineage>
</organism>
<sequence>MYEELERGLGYHFQNQALLENALTHSSYANERRDGRSSNERLEFLGDSILGFVVADALYRSLPDRPEGDLTRIRADLVCERSLAKAAAGLRLGEFLLLGHGEEQGGGRHRDSIVADAVESILAAAYLDGGFAAAKGIIERLILQEIPTGHPGNFDCKTMLQELVQREKDQIIRYTLTGESGPDHDKRFLVQVERNGVVVGTGAGKSKKKAEQAAADEALKALFPREYAEALAQR</sequence>
<dbReference type="CDD" id="cd00593">
    <property type="entry name" value="RIBOc"/>
    <property type="match status" value="1"/>
</dbReference>
<dbReference type="FunFam" id="3.30.160.20:FF:000003">
    <property type="entry name" value="Ribonuclease 3"/>
    <property type="match status" value="1"/>
</dbReference>
<comment type="subunit">
    <text evidence="4 15">Homodimer.</text>
</comment>
<keyword evidence="12 15" id="KW-0378">Hydrolase</keyword>
<keyword evidence="5 15" id="KW-0963">Cytoplasm</keyword>
<dbReference type="GO" id="GO:0003725">
    <property type="term" value="F:double-stranded RNA binding"/>
    <property type="evidence" value="ECO:0007669"/>
    <property type="project" value="TreeGrafter"/>
</dbReference>
<keyword evidence="9 15" id="KW-0540">Nuclease</keyword>
<dbReference type="Gene3D" id="3.30.160.20">
    <property type="match status" value="1"/>
</dbReference>
<dbReference type="InterPro" id="IPR036389">
    <property type="entry name" value="RNase_III_sf"/>
</dbReference>
<comment type="function">
    <text evidence="15">Digests double-stranded RNA. Involved in the processing of primary rRNA transcript to yield the immediate precursors to the large and small rRNAs (23S and 16S). Processes some mRNAs, and tRNAs when they are encoded in the rRNA operon. Processes pre-crRNA and tracrRNA of type II CRISPR loci if present in the organism.</text>
</comment>
<dbReference type="EC" id="3.1.26.3" evidence="15"/>